<reference evidence="2" key="1">
    <citation type="submission" date="2020-05" db="EMBL/GenBank/DDBJ databases">
        <authorList>
            <person name="Chiriac C."/>
            <person name="Salcher M."/>
            <person name="Ghai R."/>
            <person name="Kavagutti S V."/>
        </authorList>
    </citation>
    <scope>NUCLEOTIDE SEQUENCE</scope>
</reference>
<dbReference type="AlphaFoldDB" id="A0A6J7SAN7"/>
<sequence length="199" mass="21441">MGLFDAILGRSRPARPDFDQLFSLPSAAITLEASMGLRSTGTGSVAFRAPEGRAFADVESDIRSLLDIDAGPKVDVSIDSYGYTWLVCHSDPPDISALVTDLHAVNTTLADSGFGSALLCALTSFTDDSGRRVGLVYLVKQGTFYPFVPALGSGTTIDGTTPQKRDNVLEMQLRDLLRDELRIEPDLSRWFAVWGAPGL</sequence>
<dbReference type="EMBL" id="CAFBND010000162">
    <property type="protein sequence ID" value="CAB4961430.1"/>
    <property type="molecule type" value="Genomic_DNA"/>
</dbReference>
<organism evidence="2">
    <name type="scientific">freshwater metagenome</name>
    <dbReference type="NCBI Taxonomy" id="449393"/>
    <lineage>
        <taxon>unclassified sequences</taxon>
        <taxon>metagenomes</taxon>
        <taxon>ecological metagenomes</taxon>
    </lineage>
</organism>
<evidence type="ECO:0000313" key="2">
    <source>
        <dbReference type="EMBL" id="CAB5037932.1"/>
    </source>
</evidence>
<accession>A0A6J7SAN7</accession>
<dbReference type="EMBL" id="CAFBPU010000048">
    <property type="protein sequence ID" value="CAB5037932.1"/>
    <property type="molecule type" value="Genomic_DNA"/>
</dbReference>
<protein>
    <submittedName>
        <fullName evidence="2">Unannotated protein</fullName>
    </submittedName>
</protein>
<evidence type="ECO:0000313" key="1">
    <source>
        <dbReference type="EMBL" id="CAB4961430.1"/>
    </source>
</evidence>
<name>A0A6J7SAN7_9ZZZZ</name>
<dbReference type="InterPro" id="IPR054383">
    <property type="entry name" value="PspAB-like"/>
</dbReference>
<proteinExistence type="predicted"/>
<dbReference type="Pfam" id="PF22742">
    <property type="entry name" value="PspAB"/>
    <property type="match status" value="1"/>
</dbReference>
<gene>
    <name evidence="1" type="ORF">UFOPK3752_02303</name>
    <name evidence="2" type="ORF">UFOPK4150_01914</name>
</gene>